<keyword evidence="2" id="KW-0808">Transferase</keyword>
<protein>
    <recommendedName>
        <fullName evidence="4">Methyltransferase domain-containing protein</fullName>
    </recommendedName>
</protein>
<gene>
    <name evidence="5" type="ORF">CRH09_27440</name>
</gene>
<dbReference type="AlphaFoldDB" id="A0A291RP21"/>
<dbReference type="Gene3D" id="3.40.50.150">
    <property type="entry name" value="Vaccinia Virus protein VP39"/>
    <property type="match status" value="1"/>
</dbReference>
<evidence type="ECO:0000256" key="1">
    <source>
        <dbReference type="ARBA" id="ARBA00022603"/>
    </source>
</evidence>
<dbReference type="GO" id="GO:0032259">
    <property type="term" value="P:methylation"/>
    <property type="evidence" value="ECO:0007669"/>
    <property type="project" value="UniProtKB-KW"/>
</dbReference>
<feature type="domain" description="Methyltransferase" evidence="4">
    <location>
        <begin position="91"/>
        <end position="185"/>
    </location>
</feature>
<evidence type="ECO:0000256" key="2">
    <source>
        <dbReference type="ARBA" id="ARBA00022679"/>
    </source>
</evidence>
<evidence type="ECO:0000256" key="3">
    <source>
        <dbReference type="ARBA" id="ARBA00022691"/>
    </source>
</evidence>
<dbReference type="Proteomes" id="UP000221961">
    <property type="component" value="Chromosome"/>
</dbReference>
<keyword evidence="3" id="KW-0949">S-adenosyl-L-methionine</keyword>
<dbReference type="CDD" id="cd02440">
    <property type="entry name" value="AdoMet_MTases"/>
    <property type="match status" value="1"/>
</dbReference>
<dbReference type="InterPro" id="IPR029063">
    <property type="entry name" value="SAM-dependent_MTases_sf"/>
</dbReference>
<dbReference type="EMBL" id="CP023778">
    <property type="protein sequence ID" value="ATL69361.1"/>
    <property type="molecule type" value="Genomic_DNA"/>
</dbReference>
<dbReference type="InterPro" id="IPR041698">
    <property type="entry name" value="Methyltransf_25"/>
</dbReference>
<dbReference type="GO" id="GO:0008168">
    <property type="term" value="F:methyltransferase activity"/>
    <property type="evidence" value="ECO:0007669"/>
    <property type="project" value="UniProtKB-KW"/>
</dbReference>
<name>A0A291RP21_9NOCA</name>
<reference evidence="5 6" key="1">
    <citation type="submission" date="2017-10" db="EMBL/GenBank/DDBJ databases">
        <title>Comparative genomics between pathogenic Norcardia.</title>
        <authorList>
            <person name="Zeng L."/>
        </authorList>
    </citation>
    <scope>NUCLEOTIDE SEQUENCE [LARGE SCALE GENOMIC DNA]</scope>
    <source>
        <strain evidence="5 6">NC_YFY_NT001</strain>
    </source>
</reference>
<evidence type="ECO:0000259" key="4">
    <source>
        <dbReference type="Pfam" id="PF13649"/>
    </source>
</evidence>
<evidence type="ECO:0000313" key="5">
    <source>
        <dbReference type="EMBL" id="ATL69361.1"/>
    </source>
</evidence>
<organism evidence="5 6">
    <name type="scientific">Nocardia terpenica</name>
    <dbReference type="NCBI Taxonomy" id="455432"/>
    <lineage>
        <taxon>Bacteria</taxon>
        <taxon>Bacillati</taxon>
        <taxon>Actinomycetota</taxon>
        <taxon>Actinomycetes</taxon>
        <taxon>Mycobacteriales</taxon>
        <taxon>Nocardiaceae</taxon>
        <taxon>Nocardia</taxon>
    </lineage>
</organism>
<evidence type="ECO:0000313" key="6">
    <source>
        <dbReference type="Proteomes" id="UP000221961"/>
    </source>
</evidence>
<dbReference type="KEGG" id="ntp:CRH09_27440"/>
<dbReference type="SUPFAM" id="SSF53335">
    <property type="entry name" value="S-adenosyl-L-methionine-dependent methyltransferases"/>
    <property type="match status" value="1"/>
</dbReference>
<dbReference type="PANTHER" id="PTHR43464:SF19">
    <property type="entry name" value="UBIQUINONE BIOSYNTHESIS O-METHYLTRANSFERASE, MITOCHONDRIAL"/>
    <property type="match status" value="1"/>
</dbReference>
<keyword evidence="1" id="KW-0489">Methyltransferase</keyword>
<proteinExistence type="predicted"/>
<dbReference type="PANTHER" id="PTHR43464">
    <property type="entry name" value="METHYLTRANSFERASE"/>
    <property type="match status" value="1"/>
</dbReference>
<sequence length="242" mass="25717">MLPGYGVIRLLRQASGGCMPGIAWQAAHPTKDVDSGSIMSGPEQGINEYFESVYRTQSPDGSVVEAAPWDVGAPQPMVIELERGGAIQGEVLDAGCGTGENALYLAARGYAVTGVDAAPSALAHARAKAAQRGLTVEFEVADARELTGYDGRFDTVVDSGLLHTFSDPDSARYVAALRRVCRPGGLVHVLAISDAAEYLPGPRRLSEQQMRAAFTGGWVIELLRPTTMHGPLPAWLLTARRT</sequence>
<dbReference type="Pfam" id="PF13649">
    <property type="entry name" value="Methyltransf_25"/>
    <property type="match status" value="1"/>
</dbReference>
<accession>A0A291RP21</accession>